<evidence type="ECO:0000313" key="2">
    <source>
        <dbReference type="EMBL" id="TGO03216.1"/>
    </source>
</evidence>
<comment type="caution">
    <text evidence="2">The sequence shown here is derived from an EMBL/GenBank/DDBJ whole genome shotgun (WGS) entry which is preliminary data.</text>
</comment>
<feature type="transmembrane region" description="Helical" evidence="1">
    <location>
        <begin position="138"/>
        <end position="156"/>
    </location>
</feature>
<name>A0A4E0RJI1_9GAMM</name>
<sequence length="485" mass="55931">MNSLKLGRTGYGFILSEKGIFIAHPIGDYVKNHQTIFNLAESYHDDALRRLAEKAIDGESGAIDYIDQVTGQNAWIFYQFIPSTHWSMGVVFFKDVLETSSLQRQLIWICIATIVFLILLASLLFRADKGDRPSLWKVVSFSTILLIVGIGFLWYITQTAPFHKEPSSTMIVDKVGLQQFISSQQSSSKEPNFYVPTGVFIESLEFWGTNNVNFSGYIWQKYTDGIHNGLSRGFILPEAKSAQIIESYYLKKNNTEIIGWHFQATVRHQFNYTKYPFDKRELNLRISHKDFDKNVILTPDLDAYGVTNPTACPGIKRQIVLSGWLALKSFFYYHSHNEDTNLGIDDYVGHSNFSHFHFTILLKREFLEPFINNILPLVIAGAILFALQMWLGKTTTFLRTLSGIFFALLLAHIRLRSAITTPEIIYIEWFYLVIYSSILIIIISYFMFEYKINLGYYRTGLIPKLLFWPTILVSWFVITVVIFYV</sequence>
<dbReference type="AlphaFoldDB" id="A0A4E0RJI1"/>
<feature type="transmembrane region" description="Helical" evidence="1">
    <location>
        <begin position="425"/>
        <end position="446"/>
    </location>
</feature>
<dbReference type="CDD" id="cd12912">
    <property type="entry name" value="PDC2_MCP_like"/>
    <property type="match status" value="1"/>
</dbReference>
<accession>A0A4E0RJI1</accession>
<feature type="transmembrane region" description="Helical" evidence="1">
    <location>
        <begin position="397"/>
        <end position="413"/>
    </location>
</feature>
<gene>
    <name evidence="2" type="ORF">PN36_10830</name>
</gene>
<feature type="transmembrane region" description="Helical" evidence="1">
    <location>
        <begin position="370"/>
        <end position="391"/>
    </location>
</feature>
<dbReference type="EMBL" id="JSZA02000033">
    <property type="protein sequence ID" value="TGO03216.1"/>
    <property type="molecule type" value="Genomic_DNA"/>
</dbReference>
<dbReference type="Proteomes" id="UP000030428">
    <property type="component" value="Unassembled WGS sequence"/>
</dbReference>
<evidence type="ECO:0000313" key="3">
    <source>
        <dbReference type="Proteomes" id="UP000030428"/>
    </source>
</evidence>
<feature type="transmembrane region" description="Helical" evidence="1">
    <location>
        <begin position="466"/>
        <end position="484"/>
    </location>
</feature>
<reference evidence="2 3" key="1">
    <citation type="journal article" date="2016" name="Front. Microbiol.">
        <title>Single-Cell (Meta-)Genomics of a Dimorphic Candidatus Thiomargarita nelsonii Reveals Genomic Plasticity.</title>
        <authorList>
            <person name="Flood B.E."/>
            <person name="Fliss P."/>
            <person name="Jones D.S."/>
            <person name="Dick G.J."/>
            <person name="Jain S."/>
            <person name="Kaster A.K."/>
            <person name="Winkel M."/>
            <person name="Mussmann M."/>
            <person name="Bailey J."/>
        </authorList>
    </citation>
    <scope>NUCLEOTIDE SEQUENCE [LARGE SCALE GENOMIC DNA]</scope>
    <source>
        <strain evidence="2">Hydrate Ridge</strain>
    </source>
</reference>
<organism evidence="2 3">
    <name type="scientific">Candidatus Thiomargarita nelsonii</name>
    <dbReference type="NCBI Taxonomy" id="1003181"/>
    <lineage>
        <taxon>Bacteria</taxon>
        <taxon>Pseudomonadati</taxon>
        <taxon>Pseudomonadota</taxon>
        <taxon>Gammaproteobacteria</taxon>
        <taxon>Thiotrichales</taxon>
        <taxon>Thiotrichaceae</taxon>
        <taxon>Thiomargarita</taxon>
    </lineage>
</organism>
<dbReference type="Gene3D" id="3.30.450.20">
    <property type="entry name" value="PAS domain"/>
    <property type="match status" value="1"/>
</dbReference>
<protein>
    <submittedName>
        <fullName evidence="2">Uncharacterized protein</fullName>
    </submittedName>
</protein>
<keyword evidence="1" id="KW-0812">Transmembrane</keyword>
<keyword evidence="1" id="KW-1133">Transmembrane helix</keyword>
<proteinExistence type="predicted"/>
<evidence type="ECO:0000256" key="1">
    <source>
        <dbReference type="SAM" id="Phobius"/>
    </source>
</evidence>
<keyword evidence="1" id="KW-0472">Membrane</keyword>
<feature type="transmembrane region" description="Helical" evidence="1">
    <location>
        <begin position="106"/>
        <end position="126"/>
    </location>
</feature>
<keyword evidence="3" id="KW-1185">Reference proteome</keyword>